<sequence length="403" mass="41679">MMNMRSRLRSDRPSHPRLGIALMTISLALAWGCSTAQDRLGVAIDNQPPPVFVTEDAGGDADASDFVNYCPSNKCPPGWTTCPTSLFPCDVNLLSDVNNCGACGSTCPPGLNEKFSCDNGACKMACEKHLDCDGIVDNGCEISPVDDKNCGACGKECKDPDKRCVYQGQWGNSPTDCGCPDGKASCDASGQCYDLKADDTNCGACGTQCDPTNGGKPALANAKYGCGDGKCGALKCTGRFANCDGNVENGCETSIVADDNCGSCGVVCPAGTACRIDSATSQPMCACPTGLTYCQNHCEGDVCFGSCVDLTTDYANCGACGAYCSYLNGTPRTCNFGSCEMRCREGQADCNNSQSDGCEVNTNSDPHNCGGCGQVCDAVAGQACVAGRCVVEPCDQDAGELAR</sequence>
<proteinExistence type="predicted"/>
<dbReference type="STRING" id="1391654.AKJ09_07105"/>
<dbReference type="AlphaFoldDB" id="A0A0K1Q471"/>
<evidence type="ECO:0000313" key="2">
    <source>
        <dbReference type="Proteomes" id="UP000064967"/>
    </source>
</evidence>
<protein>
    <recommendedName>
        <fullName evidence="3">Tryptophan synthase alpha chain</fullName>
    </recommendedName>
</protein>
<dbReference type="Proteomes" id="UP000064967">
    <property type="component" value="Chromosome"/>
</dbReference>
<name>A0A0K1Q471_9BACT</name>
<dbReference type="KEGG" id="llu:AKJ09_07105"/>
<keyword evidence="2" id="KW-1185">Reference proteome</keyword>
<organism evidence="1 2">
    <name type="scientific">Labilithrix luteola</name>
    <dbReference type="NCBI Taxonomy" id="1391654"/>
    <lineage>
        <taxon>Bacteria</taxon>
        <taxon>Pseudomonadati</taxon>
        <taxon>Myxococcota</taxon>
        <taxon>Polyangia</taxon>
        <taxon>Polyangiales</taxon>
        <taxon>Labilitrichaceae</taxon>
        <taxon>Labilithrix</taxon>
    </lineage>
</organism>
<evidence type="ECO:0008006" key="3">
    <source>
        <dbReference type="Google" id="ProtNLM"/>
    </source>
</evidence>
<dbReference type="EMBL" id="CP012333">
    <property type="protein sequence ID" value="AKV00442.1"/>
    <property type="molecule type" value="Genomic_DNA"/>
</dbReference>
<reference evidence="1 2" key="1">
    <citation type="submission" date="2015-08" db="EMBL/GenBank/DDBJ databases">
        <authorList>
            <person name="Babu N.S."/>
            <person name="Beckwith C.J."/>
            <person name="Beseler K.G."/>
            <person name="Brison A."/>
            <person name="Carone J.V."/>
            <person name="Caskin T.P."/>
            <person name="Diamond M."/>
            <person name="Durham M.E."/>
            <person name="Foxe J.M."/>
            <person name="Go M."/>
            <person name="Henderson B.A."/>
            <person name="Jones I.B."/>
            <person name="McGettigan J.A."/>
            <person name="Micheletti S.J."/>
            <person name="Nasrallah M.E."/>
            <person name="Ortiz D."/>
            <person name="Piller C.R."/>
            <person name="Privatt S.R."/>
            <person name="Schneider S.L."/>
            <person name="Sharp S."/>
            <person name="Smith T.C."/>
            <person name="Stanton J.D."/>
            <person name="Ullery H.E."/>
            <person name="Wilson R.J."/>
            <person name="Serrano M.G."/>
            <person name="Buck G."/>
            <person name="Lee V."/>
            <person name="Wang Y."/>
            <person name="Carvalho R."/>
            <person name="Voegtly L."/>
            <person name="Shi R."/>
            <person name="Duckworth R."/>
            <person name="Johnson A."/>
            <person name="Loviza R."/>
            <person name="Walstead R."/>
            <person name="Shah Z."/>
            <person name="Kiflezghi M."/>
            <person name="Wade K."/>
            <person name="Ball S.L."/>
            <person name="Bradley K.W."/>
            <person name="Asai D.J."/>
            <person name="Bowman C.A."/>
            <person name="Russell D.A."/>
            <person name="Pope W.H."/>
            <person name="Jacobs-Sera D."/>
            <person name="Hendrix R.W."/>
            <person name="Hatfull G.F."/>
        </authorList>
    </citation>
    <scope>NUCLEOTIDE SEQUENCE [LARGE SCALE GENOMIC DNA]</scope>
    <source>
        <strain evidence="1 2">DSM 27648</strain>
    </source>
</reference>
<gene>
    <name evidence="1" type="ORF">AKJ09_07105</name>
</gene>
<accession>A0A0K1Q471</accession>
<evidence type="ECO:0000313" key="1">
    <source>
        <dbReference type="EMBL" id="AKV00442.1"/>
    </source>
</evidence>